<dbReference type="STRING" id="648782.SAMN04488554_4113"/>
<feature type="transmembrane region" description="Helical" evidence="2">
    <location>
        <begin position="1130"/>
        <end position="1148"/>
    </location>
</feature>
<dbReference type="Pfam" id="PF13641">
    <property type="entry name" value="Glyco_tranf_2_3"/>
    <property type="match status" value="1"/>
</dbReference>
<dbReference type="InterPro" id="IPR050834">
    <property type="entry name" value="Glycosyltransf_2"/>
</dbReference>
<dbReference type="SUPFAM" id="SSF53448">
    <property type="entry name" value="Nucleotide-diphospho-sugar transferases"/>
    <property type="match status" value="1"/>
</dbReference>
<dbReference type="GO" id="GO:0016740">
    <property type="term" value="F:transferase activity"/>
    <property type="evidence" value="ECO:0007669"/>
    <property type="project" value="UniProtKB-KW"/>
</dbReference>
<gene>
    <name evidence="3" type="ORF">SAMN04488554_4113</name>
</gene>
<feature type="transmembrane region" description="Helical" evidence="2">
    <location>
        <begin position="393"/>
        <end position="415"/>
    </location>
</feature>
<sequence length="1159" mass="120025">MTASETGVRAVVVGAAASRFLPHTLAALASQTSPPDEIILAGLGQDRSGQAETWEALVVEAGLDRRRVRVVPVPEAATFGAAVRRALAVAERNRPGEDTPAQVHTDPAWLWLLHDDSAPREEALAELLGTVEASKAIAIVGSKQVDWNQPDRLISVGVRATRGGLRFTGIEDKEIDQGQHDGRDDVLAVGTAGMLIRADLWRALNGPDPALGPFEDGRDLCQRARLAGHRVVVAPHAVVRHARASYRGVRDSASARPDPRRSFLSRRTAALHLRLTDAPALLVPILAVAAVVTGVVRALWRVSTKELSLVGHEILAPLLVLARPNAVWRSRRRARRTRRLPARRLRPLQASWRDVWRLRRDRRMQAAAARRAARAPSELEIAERAAMARKRRITAAAVLVLAGAVAAVAVVPSLLAGSLIGGALLPADPGFAGLWHAATSPWLATGDGLSGPPDPLLLALVPFSLLTGGAWGVPLQVTLAVLLALAVPGAALGAWFAAGAATRSTLLRAWAALAWALGPPLLLGLGAGRVGAVLAHVAMPLVVLGVVRSLGLDRRDVVVSGMVGAQHVTRRSAPAQVSAQEAKRARLAALAEVGSTDTAADEIPAPKQPKRPAGGSAPEAPQATVISRISRAGSLGAAAAAGLAFALAAAGAPVLLPAGVVAVVVLALTLGRRRRLPTGRGRLVIVLLPALVLLAPLLQYAMAQPEGWRLLVANPGAGLEVDAGAAWLRALGWPQTPAPAPFLPSISSELPLAATAVLLAAAVLALVRGTARARAIRIGWLLVTIGILAAEASLRTVVGAGRGTDGGMEAVHGWAGPGTSLVLAGLLVAVLCGADGLRGTLSGTSFGWRQLSAAVGTVAVTVALLATGTAHAARVLAERSGEAEVEVALISGRGAEPVPALGRELQGSAQQARVLALTPTSTGLDAQIWRGNGPQLTESSTVADLSAWTADPESDAASTDLATVVAELANGTASDAASTLAEHAIAVVVVPATSDATRAPVDAAARARLIPVLDAVLGLDQVTENDSGVIWRVSVAEGATDAAIARAQVYDGDGALVQNIPSSAARLGGAVTADGTERTLVLAERADPAWHAWLGGTPLRAIDTGWQQSFAIPDGARGELEIRYHPVWVTPWRVVLVVVLGLTVLLALPTRRRRGEDAP</sequence>
<dbReference type="OrthoDB" id="3734530at2"/>
<evidence type="ECO:0000256" key="2">
    <source>
        <dbReference type="SAM" id="Phobius"/>
    </source>
</evidence>
<keyword evidence="2" id="KW-0812">Transmembrane</keyword>
<dbReference type="PANTHER" id="PTHR43685">
    <property type="entry name" value="GLYCOSYLTRANSFERASE"/>
    <property type="match status" value="1"/>
</dbReference>
<feature type="transmembrane region" description="Helical" evidence="2">
    <location>
        <begin position="846"/>
        <end position="866"/>
    </location>
</feature>
<feature type="transmembrane region" description="Helical" evidence="2">
    <location>
        <begin position="775"/>
        <end position="794"/>
    </location>
</feature>
<name>A0A1H5NA39_9MICO</name>
<evidence type="ECO:0000313" key="3">
    <source>
        <dbReference type="EMBL" id="SEE98413.1"/>
    </source>
</evidence>
<accession>A0A1H5NA39</accession>
<keyword evidence="4" id="KW-1185">Reference proteome</keyword>
<dbReference type="AlphaFoldDB" id="A0A1H5NA39"/>
<dbReference type="PANTHER" id="PTHR43685:SF3">
    <property type="entry name" value="SLR2126 PROTEIN"/>
    <property type="match status" value="1"/>
</dbReference>
<organism evidence="3 4">
    <name type="scientific">Ruania alba</name>
    <dbReference type="NCBI Taxonomy" id="648782"/>
    <lineage>
        <taxon>Bacteria</taxon>
        <taxon>Bacillati</taxon>
        <taxon>Actinomycetota</taxon>
        <taxon>Actinomycetes</taxon>
        <taxon>Micrococcales</taxon>
        <taxon>Ruaniaceae</taxon>
        <taxon>Ruania</taxon>
    </lineage>
</organism>
<dbReference type="Gene3D" id="3.90.550.10">
    <property type="entry name" value="Spore Coat Polysaccharide Biosynthesis Protein SpsA, Chain A"/>
    <property type="match status" value="1"/>
</dbReference>
<proteinExistence type="predicted"/>
<keyword evidence="3" id="KW-0808">Transferase</keyword>
<keyword evidence="2" id="KW-1133">Transmembrane helix</keyword>
<dbReference type="RefSeq" id="WP_089775210.1">
    <property type="nucleotide sequence ID" value="NZ_FNTX01000002.1"/>
</dbReference>
<feature type="transmembrane region" description="Helical" evidence="2">
    <location>
        <begin position="281"/>
        <end position="300"/>
    </location>
</feature>
<feature type="transmembrane region" description="Helical" evidence="2">
    <location>
        <begin position="632"/>
        <end position="648"/>
    </location>
</feature>
<feature type="region of interest" description="Disordered" evidence="1">
    <location>
        <begin position="593"/>
        <end position="620"/>
    </location>
</feature>
<protein>
    <submittedName>
        <fullName evidence="3">Glycosyltransferase, GT2 family</fullName>
    </submittedName>
</protein>
<reference evidence="4" key="1">
    <citation type="submission" date="2016-10" db="EMBL/GenBank/DDBJ databases">
        <authorList>
            <person name="Varghese N."/>
            <person name="Submissions S."/>
        </authorList>
    </citation>
    <scope>NUCLEOTIDE SEQUENCE [LARGE SCALE GENOMIC DNA]</scope>
    <source>
        <strain evidence="4">DSM 21368</strain>
    </source>
</reference>
<feature type="transmembrane region" description="Helical" evidence="2">
    <location>
        <begin position="654"/>
        <end position="671"/>
    </location>
</feature>
<feature type="transmembrane region" description="Helical" evidence="2">
    <location>
        <begin position="750"/>
        <end position="768"/>
    </location>
</feature>
<dbReference type="InterPro" id="IPR029044">
    <property type="entry name" value="Nucleotide-diphossugar_trans"/>
</dbReference>
<evidence type="ECO:0000313" key="4">
    <source>
        <dbReference type="Proteomes" id="UP000199220"/>
    </source>
</evidence>
<keyword evidence="2" id="KW-0472">Membrane</keyword>
<feature type="transmembrane region" description="Helical" evidence="2">
    <location>
        <begin position="480"/>
        <end position="501"/>
    </location>
</feature>
<evidence type="ECO:0000256" key="1">
    <source>
        <dbReference type="SAM" id="MobiDB-lite"/>
    </source>
</evidence>
<feature type="transmembrane region" description="Helical" evidence="2">
    <location>
        <begin position="521"/>
        <end position="547"/>
    </location>
</feature>
<feature type="transmembrane region" description="Helical" evidence="2">
    <location>
        <begin position="683"/>
        <end position="702"/>
    </location>
</feature>
<dbReference type="EMBL" id="FNTX01000002">
    <property type="protein sequence ID" value="SEE98413.1"/>
    <property type="molecule type" value="Genomic_DNA"/>
</dbReference>
<feature type="transmembrane region" description="Helical" evidence="2">
    <location>
        <begin position="814"/>
        <end position="834"/>
    </location>
</feature>
<dbReference type="Proteomes" id="UP000199220">
    <property type="component" value="Unassembled WGS sequence"/>
</dbReference>